<dbReference type="EMBL" id="JABANP010000209">
    <property type="protein sequence ID" value="KAF4686756.1"/>
    <property type="molecule type" value="Genomic_DNA"/>
</dbReference>
<sequence length="305" mass="34213">MANYHSFNTAQPDPRKEFIVEACMALLGISQKDRGIFRSNPESNGELEKFLEDFNTKILFAYEQAHETGISGEFRNVCLSTRYGDIPSKLGVAVAFIKTGVGELAAGTMSRRVVTTTVDVTHPMRGLRGVLREAYSKVGKVTRRFGSRQVDVRIFRLRVEFHFAAFSEELVSGLEACISRGSLSENFDEDNIDNIVIPYDELAFWTQRREAGKEGGERVSRFAKELSECGLAAPMLFDHSFPQERGQSSLAALYTAIEGVLPLLENISLDEKINPPYPVERMKRLLMVISYKICAEVSWHLAEVS</sequence>
<gene>
    <name evidence="1" type="ORF">FOZ60_004817</name>
</gene>
<proteinExistence type="predicted"/>
<evidence type="ECO:0000313" key="2">
    <source>
        <dbReference type="Proteomes" id="UP000541610"/>
    </source>
</evidence>
<comment type="caution">
    <text evidence="1">The sequence shown here is derived from an EMBL/GenBank/DDBJ whole genome shotgun (WGS) entry which is preliminary data.</text>
</comment>
<protein>
    <submittedName>
        <fullName evidence="1">Uncharacterized protein</fullName>
    </submittedName>
</protein>
<dbReference type="AlphaFoldDB" id="A0A7J6NT55"/>
<dbReference type="Proteomes" id="UP000541610">
    <property type="component" value="Unassembled WGS sequence"/>
</dbReference>
<reference evidence="1 2" key="1">
    <citation type="submission" date="2020-04" db="EMBL/GenBank/DDBJ databases">
        <title>Perkinsus olseni comparative genomics.</title>
        <authorList>
            <person name="Bogema D.R."/>
        </authorList>
    </citation>
    <scope>NUCLEOTIDE SEQUENCE [LARGE SCALE GENOMIC DNA]</scope>
    <source>
        <strain evidence="1">00978-12</strain>
    </source>
</reference>
<organism evidence="1 2">
    <name type="scientific">Perkinsus olseni</name>
    <name type="common">Perkinsus atlanticus</name>
    <dbReference type="NCBI Taxonomy" id="32597"/>
    <lineage>
        <taxon>Eukaryota</taxon>
        <taxon>Sar</taxon>
        <taxon>Alveolata</taxon>
        <taxon>Perkinsozoa</taxon>
        <taxon>Perkinsea</taxon>
        <taxon>Perkinsida</taxon>
        <taxon>Perkinsidae</taxon>
        <taxon>Perkinsus</taxon>
    </lineage>
</organism>
<accession>A0A7J6NT55</accession>
<evidence type="ECO:0000313" key="1">
    <source>
        <dbReference type="EMBL" id="KAF4686756.1"/>
    </source>
</evidence>
<name>A0A7J6NT55_PEROL</name>